<accession>A0A8K0JN21</accession>
<feature type="compositionally biased region" description="Polar residues" evidence="1">
    <location>
        <begin position="304"/>
        <end position="321"/>
    </location>
</feature>
<feature type="compositionally biased region" description="Low complexity" evidence="1">
    <location>
        <begin position="1119"/>
        <end position="1135"/>
    </location>
</feature>
<dbReference type="EMBL" id="JABELV010000038">
    <property type="protein sequence ID" value="KAG7562149.1"/>
    <property type="molecule type" value="Genomic_DNA"/>
</dbReference>
<feature type="compositionally biased region" description="Polar residues" evidence="1">
    <location>
        <begin position="1100"/>
        <end position="1115"/>
    </location>
</feature>
<feature type="region of interest" description="Disordered" evidence="1">
    <location>
        <begin position="1"/>
        <end position="65"/>
    </location>
</feature>
<feature type="region of interest" description="Disordered" evidence="1">
    <location>
        <begin position="212"/>
        <end position="366"/>
    </location>
</feature>
<feature type="compositionally biased region" description="Pro residues" evidence="1">
    <location>
        <begin position="1090"/>
        <end position="1099"/>
    </location>
</feature>
<sequence length="1160" mass="127451">MGQAQAAPGMRAPGPSSSANVAQTQPPAQPLAGPSDQSGTAPKTMARMRHTGPKQSPRAGFLPDGRELYLRKPHSRRAWEPIKDHTCESCGGMYPRTPFEWEEMSTEPDGRRIMALKKRCQACAFPGLTHKVKVDTLKATERFVRSLHPDFEISPTLLLKDSPEAMREFTGAAATGFSSNVPAAGASPPKAAAVQKPPPVAAKLNLQPVSSTQPFPKSFANRLPSVHHAPPHPVSNPSFTSNMGQQQPMPRSTATPHPMMPQTTSSNMATSGPTTARPTLPANRDVRPTTATQPKPPAQQTQQVSSRPSIPGPTSTSSRATDVTAPGSGQRASQAGPIRTKSTAPPAPSPVAASRPGATGQRTSSQAHEMLDALRRAFHKNPNPSPEMLDMLAATFNIHDERVVPQLFESWRRSGIHLRDSSGGTSTPEGKASKSSRSGRRDFEEGSVELNAQRTPDLTFNPQAEQSIETQEEARNEQIELFDQIVKLAQNGAVEQKNHSGHEEGRLEGVEEAPTAVALEQGGAAISFAEEQQAVLEPNGLLSDFDSTAAMRVGTVNMQTQTDTHRQPTLHSIEHDVAKHDDTQGRSDVDQPKQMPTGNLQIIIPGMEAEPTDQPQLAPATPPSTVDIVRGETYGATDDVPPSGLAVDAILSAVRPIEAVPDAKPALPSPPITADAVERLVAPLPSRATGPPQNAPRLTAPPVILDIKPHEVKHFSEPMMQQAYEIYTAPEPHRLGNWLRATYKPSTEKYSVLQRDIYTEYKSLFDGSPVGCWSGSQVVKLCREIWPDTALGRRLDNPSEFRIWGIYRVRILPQSPWELLYSGQLKAELFKLDEAKPTEQFKSETLVARMGAPLESMASILSTARLDQTKISTLSAIANKSDLDTFTQKLLRERNTSLWEPMHKFEASLVSHLKFSKIREAPLFEVVPKEKRPKPSVKREVERVQREIDKTRQPAAFVTPNEIGRGDGSQYRPFVLESQDRTEGKHYPSFPSATPSQFYQPYQAESSRQPAGSNGSYPAATTPAQAVFANQQLSHYGLSPHQQHQQQQQQQPQPAPPPQHIQSQWYENTYEPPVNVPNSFLFPKTKKPKYLPPSRPQPPAIQTQAQLTAQHQSYHQARHPQSQPQAQPQRRQIQPRPMPEYDPYDPLNANPPPFPQLRQS</sequence>
<feature type="compositionally biased region" description="Polar residues" evidence="1">
    <location>
        <begin position="450"/>
        <end position="469"/>
    </location>
</feature>
<dbReference type="AlphaFoldDB" id="A0A8K0JN21"/>
<evidence type="ECO:0000313" key="2">
    <source>
        <dbReference type="EMBL" id="KAG7562149.1"/>
    </source>
</evidence>
<protein>
    <submittedName>
        <fullName evidence="2">Uncharacterized protein</fullName>
    </submittedName>
</protein>
<feature type="region of interest" description="Disordered" evidence="1">
    <location>
        <begin position="417"/>
        <end position="474"/>
    </location>
</feature>
<feature type="compositionally biased region" description="Polar residues" evidence="1">
    <location>
        <begin position="239"/>
        <end position="277"/>
    </location>
</feature>
<gene>
    <name evidence="2" type="ORF">FFLO_02431</name>
</gene>
<feature type="compositionally biased region" description="Pro residues" evidence="1">
    <location>
        <begin position="1149"/>
        <end position="1160"/>
    </location>
</feature>
<keyword evidence="3" id="KW-1185">Reference proteome</keyword>
<feature type="region of interest" description="Disordered" evidence="1">
    <location>
        <begin position="1038"/>
        <end position="1160"/>
    </location>
</feature>
<feature type="compositionally biased region" description="Polar residues" evidence="1">
    <location>
        <begin position="15"/>
        <end position="26"/>
    </location>
</feature>
<proteinExistence type="predicted"/>
<organism evidence="2 3">
    <name type="scientific">Filobasidium floriforme</name>
    <dbReference type="NCBI Taxonomy" id="5210"/>
    <lineage>
        <taxon>Eukaryota</taxon>
        <taxon>Fungi</taxon>
        <taxon>Dikarya</taxon>
        <taxon>Basidiomycota</taxon>
        <taxon>Agaricomycotina</taxon>
        <taxon>Tremellomycetes</taxon>
        <taxon>Filobasidiales</taxon>
        <taxon>Filobasidiaceae</taxon>
        <taxon>Filobasidium</taxon>
    </lineage>
</organism>
<feature type="compositionally biased region" description="Low complexity" evidence="1">
    <location>
        <begin position="1040"/>
        <end position="1052"/>
    </location>
</feature>
<reference evidence="2" key="1">
    <citation type="submission" date="2020-04" db="EMBL/GenBank/DDBJ databases">
        <title>Analysis of mating type loci in Filobasidium floriforme.</title>
        <authorList>
            <person name="Nowrousian M."/>
        </authorList>
    </citation>
    <scope>NUCLEOTIDE SEQUENCE</scope>
    <source>
        <strain evidence="2">CBS 6242</strain>
    </source>
</reference>
<evidence type="ECO:0000256" key="1">
    <source>
        <dbReference type="SAM" id="MobiDB-lite"/>
    </source>
</evidence>
<evidence type="ECO:0000313" key="3">
    <source>
        <dbReference type="Proteomes" id="UP000812966"/>
    </source>
</evidence>
<comment type="caution">
    <text evidence="2">The sequence shown here is derived from an EMBL/GenBank/DDBJ whole genome shotgun (WGS) entry which is preliminary data.</text>
</comment>
<feature type="compositionally biased region" description="Polar residues" evidence="1">
    <location>
        <begin position="991"/>
        <end position="1016"/>
    </location>
</feature>
<dbReference type="Proteomes" id="UP000812966">
    <property type="component" value="Unassembled WGS sequence"/>
</dbReference>
<name>A0A8K0JN21_9TREE</name>
<feature type="region of interest" description="Disordered" evidence="1">
    <location>
        <begin position="980"/>
        <end position="1020"/>
    </location>
</feature>
<feature type="compositionally biased region" description="Low complexity" evidence="1">
    <location>
        <begin position="288"/>
        <end position="303"/>
    </location>
</feature>